<gene>
    <name evidence="1" type="ORF">H257_18605</name>
</gene>
<name>W4FAM5_APHAT</name>
<dbReference type="RefSeq" id="XP_009846002.1">
    <property type="nucleotide sequence ID" value="XM_009847700.1"/>
</dbReference>
<dbReference type="EMBL" id="KI913298">
    <property type="protein sequence ID" value="ETV64512.1"/>
    <property type="molecule type" value="Genomic_DNA"/>
</dbReference>
<evidence type="ECO:0000313" key="1">
    <source>
        <dbReference type="EMBL" id="ETV64512.1"/>
    </source>
</evidence>
<sequence length="67" mass="7115">MVQGVVHAKKDPHTILTLTALSNSAVIVKVQDVRPETACRSSMVQGVVHAKKDPHTILTLTALSNSA</sequence>
<protein>
    <submittedName>
        <fullName evidence="1">Uncharacterized protein</fullName>
    </submittedName>
</protein>
<dbReference type="VEuPathDB" id="FungiDB:H257_18605"/>
<proteinExistence type="predicted"/>
<organism evidence="1">
    <name type="scientific">Aphanomyces astaci</name>
    <name type="common">Crayfish plague agent</name>
    <dbReference type="NCBI Taxonomy" id="112090"/>
    <lineage>
        <taxon>Eukaryota</taxon>
        <taxon>Sar</taxon>
        <taxon>Stramenopiles</taxon>
        <taxon>Oomycota</taxon>
        <taxon>Saprolegniomycetes</taxon>
        <taxon>Saprolegniales</taxon>
        <taxon>Verrucalvaceae</taxon>
        <taxon>Aphanomyces</taxon>
    </lineage>
</organism>
<reference evidence="1" key="1">
    <citation type="submission" date="2013-12" db="EMBL/GenBank/DDBJ databases">
        <title>The Genome Sequence of Aphanomyces astaci APO3.</title>
        <authorList>
            <consortium name="The Broad Institute Genomics Platform"/>
            <person name="Russ C."/>
            <person name="Tyler B."/>
            <person name="van West P."/>
            <person name="Dieguez-Uribeondo J."/>
            <person name="Young S.K."/>
            <person name="Zeng Q."/>
            <person name="Gargeya S."/>
            <person name="Fitzgerald M."/>
            <person name="Abouelleil A."/>
            <person name="Alvarado L."/>
            <person name="Chapman S.B."/>
            <person name="Gainer-Dewar J."/>
            <person name="Goldberg J."/>
            <person name="Griggs A."/>
            <person name="Gujja S."/>
            <person name="Hansen M."/>
            <person name="Howarth C."/>
            <person name="Imamovic A."/>
            <person name="Ireland A."/>
            <person name="Larimer J."/>
            <person name="McCowan C."/>
            <person name="Murphy C."/>
            <person name="Pearson M."/>
            <person name="Poon T.W."/>
            <person name="Priest M."/>
            <person name="Roberts A."/>
            <person name="Saif S."/>
            <person name="Shea T."/>
            <person name="Sykes S."/>
            <person name="Wortman J."/>
            <person name="Nusbaum C."/>
            <person name="Birren B."/>
        </authorList>
    </citation>
    <scope>NUCLEOTIDE SEQUENCE [LARGE SCALE GENOMIC DNA]</scope>
    <source>
        <strain evidence="1">APO3</strain>
    </source>
</reference>
<dbReference type="AlphaFoldDB" id="W4FAM5"/>
<accession>W4FAM5</accession>
<dbReference type="GeneID" id="20820601"/>